<dbReference type="NCBIfam" id="NF037995">
    <property type="entry name" value="TRAP_S1"/>
    <property type="match status" value="1"/>
</dbReference>
<dbReference type="InterPro" id="IPR038404">
    <property type="entry name" value="TRAP_DctP_sf"/>
</dbReference>
<protein>
    <submittedName>
        <fullName evidence="3">C4-dicarboxylate ABC transporter substrate-binding protein</fullName>
    </submittedName>
</protein>
<reference evidence="3 4" key="1">
    <citation type="submission" date="2018-02" db="EMBL/GenBank/DDBJ databases">
        <title>novel marine gammaproteobacteria from coastal saline agro ecosystem.</title>
        <authorList>
            <person name="Krishnan R."/>
            <person name="Ramesh Kumar N."/>
        </authorList>
    </citation>
    <scope>NUCLEOTIDE SEQUENCE [LARGE SCALE GENOMIC DNA]</scope>
    <source>
        <strain evidence="3 4">228</strain>
    </source>
</reference>
<dbReference type="PANTHER" id="PTHR33376:SF4">
    <property type="entry name" value="SIALIC ACID-BINDING PERIPLASMIC PROTEIN SIAP"/>
    <property type="match status" value="1"/>
</dbReference>
<keyword evidence="1 2" id="KW-0732">Signal</keyword>
<dbReference type="OrthoDB" id="9783941at2"/>
<evidence type="ECO:0000256" key="2">
    <source>
        <dbReference type="SAM" id="SignalP"/>
    </source>
</evidence>
<dbReference type="AlphaFoldDB" id="A0A2S5KS53"/>
<dbReference type="EMBL" id="PRLP01000030">
    <property type="protein sequence ID" value="PPC77560.1"/>
    <property type="molecule type" value="Genomic_DNA"/>
</dbReference>
<gene>
    <name evidence="3" type="ORF">C4K68_09710</name>
</gene>
<dbReference type="Proteomes" id="UP000238196">
    <property type="component" value="Unassembled WGS sequence"/>
</dbReference>
<feature type="chain" id="PRO_5015651729" evidence="2">
    <location>
        <begin position="31"/>
        <end position="332"/>
    </location>
</feature>
<evidence type="ECO:0000256" key="1">
    <source>
        <dbReference type="ARBA" id="ARBA00022729"/>
    </source>
</evidence>
<evidence type="ECO:0000313" key="3">
    <source>
        <dbReference type="EMBL" id="PPC77560.1"/>
    </source>
</evidence>
<dbReference type="Gene3D" id="3.40.190.170">
    <property type="entry name" value="Bacterial extracellular solute-binding protein, family 7"/>
    <property type="match status" value="1"/>
</dbReference>
<organism evidence="3 4">
    <name type="scientific">Proteobacteria bacterium 228</name>
    <dbReference type="NCBI Taxonomy" id="2083153"/>
    <lineage>
        <taxon>Bacteria</taxon>
        <taxon>Pseudomonadati</taxon>
        <taxon>Pseudomonadota</taxon>
    </lineage>
</organism>
<sequence length="332" mass="36406">MKRALVNVLGKHLLALSVAATLSYSVSSQAAEQWDMALAYPASSYQTQMAESFAREVGEKTAGQLAIATHPNGSLFGGGEIFSAVRRGLAPIGERIISALGNEDPLFEVDALPFVASSFDASWKLYQASKPRLEEVLDKKGLKLLYCIPWPPQGLYMKKPISSIDDMKGVRFRTYNPMTNKLAAMMGAAPTQVEVAEVAQAFATGVADSMLSSAATGIDTKLWEYVGYWYDVKAWLPKNMVFVNKKVWDKLPADTQTAVLQAAADTEKAGWDKARQLTAQYQQELQTNGMQVVAPSPELEQGFEHIGKELLDDWLKRSGPEGQAVIDAYQKM</sequence>
<dbReference type="PANTHER" id="PTHR33376">
    <property type="match status" value="1"/>
</dbReference>
<feature type="signal peptide" evidence="2">
    <location>
        <begin position="1"/>
        <end position="30"/>
    </location>
</feature>
<name>A0A2S5KS53_9PROT</name>
<dbReference type="Pfam" id="PF03480">
    <property type="entry name" value="DctP"/>
    <property type="match status" value="1"/>
</dbReference>
<evidence type="ECO:0000313" key="4">
    <source>
        <dbReference type="Proteomes" id="UP000238196"/>
    </source>
</evidence>
<dbReference type="InterPro" id="IPR018389">
    <property type="entry name" value="DctP_fam"/>
</dbReference>
<proteinExistence type="predicted"/>
<dbReference type="CDD" id="cd13602">
    <property type="entry name" value="PBP2_TRAP_BpDctp6_7"/>
    <property type="match status" value="1"/>
</dbReference>
<comment type="caution">
    <text evidence="3">The sequence shown here is derived from an EMBL/GenBank/DDBJ whole genome shotgun (WGS) entry which is preliminary data.</text>
</comment>
<accession>A0A2S5KS53</accession>
<dbReference type="GO" id="GO:0055085">
    <property type="term" value="P:transmembrane transport"/>
    <property type="evidence" value="ECO:0007669"/>
    <property type="project" value="InterPro"/>
</dbReference>